<dbReference type="Proteomes" id="UP000765509">
    <property type="component" value="Unassembled WGS sequence"/>
</dbReference>
<dbReference type="OrthoDB" id="116216at2759"/>
<evidence type="ECO:0000313" key="2">
    <source>
        <dbReference type="Proteomes" id="UP000765509"/>
    </source>
</evidence>
<accession>A0A9Q3GFY4</accession>
<comment type="caution">
    <text evidence="1">The sequence shown here is derived from an EMBL/GenBank/DDBJ whole genome shotgun (WGS) entry which is preliminary data.</text>
</comment>
<reference evidence="1" key="1">
    <citation type="submission" date="2021-03" db="EMBL/GenBank/DDBJ databases">
        <title>Draft genome sequence of rust myrtle Austropuccinia psidii MF-1, a brazilian biotype.</title>
        <authorList>
            <person name="Quecine M.C."/>
            <person name="Pachon D.M.R."/>
            <person name="Bonatelli M.L."/>
            <person name="Correr F.H."/>
            <person name="Franceschini L.M."/>
            <person name="Leite T.F."/>
            <person name="Margarido G.R.A."/>
            <person name="Almeida C.A."/>
            <person name="Ferrarezi J.A."/>
            <person name="Labate C.A."/>
        </authorList>
    </citation>
    <scope>NUCLEOTIDE SEQUENCE</scope>
    <source>
        <strain evidence="1">MF-1</strain>
    </source>
</reference>
<proteinExistence type="predicted"/>
<dbReference type="AlphaFoldDB" id="A0A9Q3GFY4"/>
<evidence type="ECO:0000313" key="1">
    <source>
        <dbReference type="EMBL" id="MBW0464892.1"/>
    </source>
</evidence>
<name>A0A9Q3GFY4_9BASI</name>
<sequence>MIQMLDDMIRILYASQLKIMYSYGFTHDWCTLIPAFELVYKTSIHALTGKTPSMLEKGWNPKLMLKIDLVDINPTSSSLKLLLDTVSHPVNQRMTYSFEYSKQKWDKSHKTPEFKLGDLILVSTLVVNNIKGTKKLKDTFTEPFIIKALHYKNSVQLELTRKLENKYPAFPVSLVKHYT</sequence>
<keyword evidence="2" id="KW-1185">Reference proteome</keyword>
<evidence type="ECO:0008006" key="3">
    <source>
        <dbReference type="Google" id="ProtNLM"/>
    </source>
</evidence>
<gene>
    <name evidence="1" type="ORF">O181_004607</name>
</gene>
<dbReference type="EMBL" id="AVOT02000910">
    <property type="protein sequence ID" value="MBW0464892.1"/>
    <property type="molecule type" value="Genomic_DNA"/>
</dbReference>
<protein>
    <recommendedName>
        <fullName evidence="3">Integrase catalytic domain-containing protein</fullName>
    </recommendedName>
</protein>
<organism evidence="1 2">
    <name type="scientific">Austropuccinia psidii MF-1</name>
    <dbReference type="NCBI Taxonomy" id="1389203"/>
    <lineage>
        <taxon>Eukaryota</taxon>
        <taxon>Fungi</taxon>
        <taxon>Dikarya</taxon>
        <taxon>Basidiomycota</taxon>
        <taxon>Pucciniomycotina</taxon>
        <taxon>Pucciniomycetes</taxon>
        <taxon>Pucciniales</taxon>
        <taxon>Sphaerophragmiaceae</taxon>
        <taxon>Austropuccinia</taxon>
    </lineage>
</organism>